<evidence type="ECO:0000313" key="2">
    <source>
        <dbReference type="EMBL" id="CAF4982341.1"/>
    </source>
</evidence>
<gene>
    <name evidence="2" type="ORF">BYL167_LOCUS54927</name>
    <name evidence="3" type="ORF">SMN809_LOCUS82966</name>
</gene>
<dbReference type="AlphaFoldDB" id="A0A8S3D4Z5"/>
<accession>A0A8S3D4Z5</accession>
<comment type="caution">
    <text evidence="2">The sequence shown here is derived from an EMBL/GenBank/DDBJ whole genome shotgun (WGS) entry which is preliminary data.</text>
</comment>
<feature type="non-terminal residue" evidence="2">
    <location>
        <position position="42"/>
    </location>
</feature>
<evidence type="ECO:0000256" key="1">
    <source>
        <dbReference type="SAM" id="MobiDB-lite"/>
    </source>
</evidence>
<dbReference type="EMBL" id="CAJOBH010198969">
    <property type="protein sequence ID" value="CAF4982341.1"/>
    <property type="molecule type" value="Genomic_DNA"/>
</dbReference>
<dbReference type="Proteomes" id="UP000681967">
    <property type="component" value="Unassembled WGS sequence"/>
</dbReference>
<name>A0A8S3D4Z5_9BILA</name>
<feature type="region of interest" description="Disordered" evidence="1">
    <location>
        <begin position="1"/>
        <end position="42"/>
    </location>
</feature>
<organism evidence="2 4">
    <name type="scientific">Rotaria magnacalcarata</name>
    <dbReference type="NCBI Taxonomy" id="392030"/>
    <lineage>
        <taxon>Eukaryota</taxon>
        <taxon>Metazoa</taxon>
        <taxon>Spiralia</taxon>
        <taxon>Gnathifera</taxon>
        <taxon>Rotifera</taxon>
        <taxon>Eurotatoria</taxon>
        <taxon>Bdelloidea</taxon>
        <taxon>Philodinida</taxon>
        <taxon>Philodinidae</taxon>
        <taxon>Rotaria</taxon>
    </lineage>
</organism>
<proteinExistence type="predicted"/>
<sequence length="42" mass="4891">MKLLSKSGSNHSQRSSKNLIDEYEMSGNSKYRQQTNKLEYPL</sequence>
<reference evidence="2" key="1">
    <citation type="submission" date="2021-02" db="EMBL/GenBank/DDBJ databases">
        <authorList>
            <person name="Nowell W R."/>
        </authorList>
    </citation>
    <scope>NUCLEOTIDE SEQUENCE</scope>
</reference>
<feature type="compositionally biased region" description="Polar residues" evidence="1">
    <location>
        <begin position="1"/>
        <end position="18"/>
    </location>
</feature>
<dbReference type="EMBL" id="CAJOBI010353642">
    <property type="protein sequence ID" value="CAF5222708.1"/>
    <property type="molecule type" value="Genomic_DNA"/>
</dbReference>
<dbReference type="Proteomes" id="UP000676336">
    <property type="component" value="Unassembled WGS sequence"/>
</dbReference>
<protein>
    <submittedName>
        <fullName evidence="2">Uncharacterized protein</fullName>
    </submittedName>
</protein>
<evidence type="ECO:0000313" key="3">
    <source>
        <dbReference type="EMBL" id="CAF5222708.1"/>
    </source>
</evidence>
<feature type="compositionally biased region" description="Polar residues" evidence="1">
    <location>
        <begin position="26"/>
        <end position="42"/>
    </location>
</feature>
<evidence type="ECO:0000313" key="4">
    <source>
        <dbReference type="Proteomes" id="UP000681967"/>
    </source>
</evidence>